<evidence type="ECO:0000313" key="4">
    <source>
        <dbReference type="EMBL" id="KGR79371.1"/>
    </source>
</evidence>
<dbReference type="STRING" id="1384049.CD29_06660"/>
<dbReference type="InterPro" id="IPR052155">
    <property type="entry name" value="Biofilm_reg_signaling"/>
</dbReference>
<feature type="domain" description="EAL" evidence="2">
    <location>
        <begin position="418"/>
        <end position="670"/>
    </location>
</feature>
<dbReference type="Pfam" id="PF00990">
    <property type="entry name" value="GGDEF"/>
    <property type="match status" value="1"/>
</dbReference>
<dbReference type="SMART" id="SM00267">
    <property type="entry name" value="GGDEF"/>
    <property type="match status" value="1"/>
</dbReference>
<dbReference type="eggNOG" id="COG5001">
    <property type="taxonomic scope" value="Bacteria"/>
</dbReference>
<dbReference type="AlphaFoldDB" id="A0A0A3I3K2"/>
<dbReference type="InterPro" id="IPR000700">
    <property type="entry name" value="PAS-assoc_C"/>
</dbReference>
<dbReference type="Gene3D" id="3.20.20.450">
    <property type="entry name" value="EAL domain"/>
    <property type="match status" value="1"/>
</dbReference>
<dbReference type="CDD" id="cd00130">
    <property type="entry name" value="PAS"/>
    <property type="match status" value="1"/>
</dbReference>
<dbReference type="EMBL" id="JPVN01000006">
    <property type="protein sequence ID" value="KGR79371.1"/>
    <property type="molecule type" value="Genomic_DNA"/>
</dbReference>
<comment type="caution">
    <text evidence="4">The sequence shown here is derived from an EMBL/GenBank/DDBJ whole genome shotgun (WGS) entry which is preliminary data.</text>
</comment>
<dbReference type="SMART" id="SM00091">
    <property type="entry name" value="PAS"/>
    <property type="match status" value="2"/>
</dbReference>
<evidence type="ECO:0000313" key="5">
    <source>
        <dbReference type="Proteomes" id="UP000030416"/>
    </source>
</evidence>
<feature type="domain" description="GGDEF" evidence="3">
    <location>
        <begin position="282"/>
        <end position="409"/>
    </location>
</feature>
<dbReference type="SUPFAM" id="SSF55073">
    <property type="entry name" value="Nucleotide cyclase"/>
    <property type="match status" value="1"/>
</dbReference>
<dbReference type="InterPro" id="IPR035965">
    <property type="entry name" value="PAS-like_dom_sf"/>
</dbReference>
<dbReference type="PANTHER" id="PTHR44757:SF2">
    <property type="entry name" value="BIOFILM ARCHITECTURE MAINTENANCE PROTEIN MBAA"/>
    <property type="match status" value="1"/>
</dbReference>
<dbReference type="Pfam" id="PF13426">
    <property type="entry name" value="PAS_9"/>
    <property type="match status" value="1"/>
</dbReference>
<gene>
    <name evidence="4" type="ORF">CD29_06660</name>
</gene>
<dbReference type="Pfam" id="PF00563">
    <property type="entry name" value="EAL"/>
    <property type="match status" value="1"/>
</dbReference>
<evidence type="ECO:0000259" key="3">
    <source>
        <dbReference type="PROSITE" id="PS50887"/>
    </source>
</evidence>
<dbReference type="PROSITE" id="PS50113">
    <property type="entry name" value="PAC"/>
    <property type="match status" value="1"/>
</dbReference>
<dbReference type="SMART" id="SM00052">
    <property type="entry name" value="EAL"/>
    <property type="match status" value="1"/>
</dbReference>
<dbReference type="OrthoDB" id="2624050at2"/>
<evidence type="ECO:0000259" key="2">
    <source>
        <dbReference type="PROSITE" id="PS50883"/>
    </source>
</evidence>
<dbReference type="RefSeq" id="WP_052124024.1">
    <property type="nucleotide sequence ID" value="NZ_AVDA01000006.1"/>
</dbReference>
<dbReference type="SUPFAM" id="SSF141868">
    <property type="entry name" value="EAL domain-like"/>
    <property type="match status" value="1"/>
</dbReference>
<dbReference type="InterPro" id="IPR035919">
    <property type="entry name" value="EAL_sf"/>
</dbReference>
<dbReference type="InterPro" id="IPR000160">
    <property type="entry name" value="GGDEF_dom"/>
</dbReference>
<dbReference type="Proteomes" id="UP000030416">
    <property type="component" value="Unassembled WGS sequence"/>
</dbReference>
<reference evidence="4 5" key="1">
    <citation type="submission" date="2014-02" db="EMBL/GenBank/DDBJ databases">
        <title>Draft genome sequence of Lysinibacillus manganicus DSM 26584T.</title>
        <authorList>
            <person name="Zhang F."/>
            <person name="Wang G."/>
            <person name="Zhang L."/>
        </authorList>
    </citation>
    <scope>NUCLEOTIDE SEQUENCE [LARGE SCALE GENOMIC DNA]</scope>
    <source>
        <strain evidence="4 5">DSM 26584</strain>
    </source>
</reference>
<dbReference type="CDD" id="cd01948">
    <property type="entry name" value="EAL"/>
    <property type="match status" value="1"/>
</dbReference>
<name>A0A0A3I3K2_9BACL</name>
<dbReference type="InterPro" id="IPR029787">
    <property type="entry name" value="Nucleotide_cyclase"/>
</dbReference>
<dbReference type="InterPro" id="IPR043128">
    <property type="entry name" value="Rev_trsase/Diguanyl_cyclase"/>
</dbReference>
<dbReference type="Gene3D" id="3.30.450.20">
    <property type="entry name" value="PAS domain"/>
    <property type="match status" value="1"/>
</dbReference>
<organism evidence="4 5">
    <name type="scientific">Ureibacillus manganicus DSM 26584</name>
    <dbReference type="NCBI Taxonomy" id="1384049"/>
    <lineage>
        <taxon>Bacteria</taxon>
        <taxon>Bacillati</taxon>
        <taxon>Bacillota</taxon>
        <taxon>Bacilli</taxon>
        <taxon>Bacillales</taxon>
        <taxon>Caryophanaceae</taxon>
        <taxon>Ureibacillus</taxon>
    </lineage>
</organism>
<dbReference type="PROSITE" id="PS50883">
    <property type="entry name" value="EAL"/>
    <property type="match status" value="1"/>
</dbReference>
<dbReference type="SUPFAM" id="SSF55785">
    <property type="entry name" value="PYP-like sensor domain (PAS domain)"/>
    <property type="match status" value="1"/>
</dbReference>
<dbReference type="PROSITE" id="PS50887">
    <property type="entry name" value="GGDEF"/>
    <property type="match status" value="1"/>
</dbReference>
<evidence type="ECO:0000259" key="1">
    <source>
        <dbReference type="PROSITE" id="PS50113"/>
    </source>
</evidence>
<dbReference type="PANTHER" id="PTHR44757">
    <property type="entry name" value="DIGUANYLATE CYCLASE DGCP"/>
    <property type="match status" value="1"/>
</dbReference>
<dbReference type="NCBIfam" id="TIGR00229">
    <property type="entry name" value="sensory_box"/>
    <property type="match status" value="1"/>
</dbReference>
<sequence length="670" mass="76949">MELVKTNYRIDDQIILNSPFPSFVMNKQHKLLLWNQLCEDVFQHSFNEFKDTDNIKTTLLSTIPEQLLNLLSDHQDKYQFENIQLLTKDENLLESSIITIPSSYDGELCTLVVCFLNDELRKVNTSTQELIDLKKGLTSTYMFVAIDDEGFIINCNQKFLKTSHWTPKRVIGKTFWQLFPETEEGEEAAEKIWKTITSGNVWHGEVEKITKDGQSYWVHLIAIPTYSSTENRFLYNLIEHDITEEKLLKDSLEKIAYVDPETGLMNHYRLEQVVNENIENGLSFSFVYLSIDKFYTLKEIHNIQIENNFITEFVKRMKIYFQDSSMARINSNEFVILTPLSEWFIQGFLHYLKQNPIYIGNVAVPISISGSITHSPKDQSNFTELMKASIKTIQTVREAGGNNISSLSATSHKALHRKSMIEKRLLLALDQKHLEVLYQPQFDLSKGKIIGVEALVRWEDEEIGVVSPDELIPIAEETGLINNIGSFVIEKACKQAVEWFKKGLDLKISINLSVHEFRDKNMAKTILNTLSKTGCPAHLIQIEITEKFALEAEAEANIIKQMRLLENEGIVFILDDFGTGYASFRYMQLLPIEILKIDHTFIHSLMMSEKNQKLVNGIVQFGKSMNITVLAEGVETEEQREVLKNYGCDLIQGYLISKPVNVKEIENIVS</sequence>
<dbReference type="Gene3D" id="3.30.70.270">
    <property type="match status" value="1"/>
</dbReference>
<keyword evidence="5" id="KW-1185">Reference proteome</keyword>
<proteinExistence type="predicted"/>
<feature type="domain" description="PAC" evidence="1">
    <location>
        <begin position="202"/>
        <end position="254"/>
    </location>
</feature>
<accession>A0A0A3I3K2</accession>
<dbReference type="InterPro" id="IPR000014">
    <property type="entry name" value="PAS"/>
</dbReference>
<dbReference type="InterPro" id="IPR001633">
    <property type="entry name" value="EAL_dom"/>
</dbReference>
<protein>
    <submittedName>
        <fullName evidence="4">Diguanylate cyclase</fullName>
    </submittedName>
</protein>